<comment type="similarity">
    <text evidence="1">Belongs to the LysR transcriptional regulatory family.</text>
</comment>
<dbReference type="EMBL" id="RBZU01000008">
    <property type="protein sequence ID" value="RKP51916.1"/>
    <property type="molecule type" value="Genomic_DNA"/>
</dbReference>
<dbReference type="Pfam" id="PF00126">
    <property type="entry name" value="HTH_1"/>
    <property type="match status" value="1"/>
</dbReference>
<keyword evidence="2" id="KW-0805">Transcription regulation</keyword>
<reference evidence="6 7" key="1">
    <citation type="submission" date="2018-10" db="EMBL/GenBank/DDBJ databases">
        <title>Robbsia sp. DHC34, isolated from soil.</title>
        <authorList>
            <person name="Gao Z.-H."/>
            <person name="Qiu L.-H."/>
        </authorList>
    </citation>
    <scope>NUCLEOTIDE SEQUENCE [LARGE SCALE GENOMIC DNA]</scope>
    <source>
        <strain evidence="6 7">DHC34</strain>
    </source>
</reference>
<comment type="caution">
    <text evidence="6">The sequence shown here is derived from an EMBL/GenBank/DDBJ whole genome shotgun (WGS) entry which is preliminary data.</text>
</comment>
<proteinExistence type="inferred from homology"/>
<evidence type="ECO:0000256" key="2">
    <source>
        <dbReference type="ARBA" id="ARBA00023015"/>
    </source>
</evidence>
<evidence type="ECO:0000313" key="7">
    <source>
        <dbReference type="Proteomes" id="UP000270342"/>
    </source>
</evidence>
<dbReference type="FunFam" id="1.10.10.10:FF:000001">
    <property type="entry name" value="LysR family transcriptional regulator"/>
    <property type="match status" value="1"/>
</dbReference>
<dbReference type="PANTHER" id="PTHR30346:SF30">
    <property type="entry name" value="SMALL NEUTRAL PROTEASE REGULATORY PROTEIN"/>
    <property type="match status" value="1"/>
</dbReference>
<evidence type="ECO:0000256" key="1">
    <source>
        <dbReference type="ARBA" id="ARBA00009437"/>
    </source>
</evidence>
<dbReference type="PANTHER" id="PTHR30346">
    <property type="entry name" value="TRANSCRIPTIONAL DUAL REGULATOR HCAR-RELATED"/>
    <property type="match status" value="1"/>
</dbReference>
<organism evidence="6 7">
    <name type="scientific">Pararobbsia silviterrae</name>
    <dbReference type="NCBI Taxonomy" id="1792498"/>
    <lineage>
        <taxon>Bacteria</taxon>
        <taxon>Pseudomonadati</taxon>
        <taxon>Pseudomonadota</taxon>
        <taxon>Betaproteobacteria</taxon>
        <taxon>Burkholderiales</taxon>
        <taxon>Burkholderiaceae</taxon>
        <taxon>Pararobbsia</taxon>
    </lineage>
</organism>
<dbReference type="GO" id="GO:0003700">
    <property type="term" value="F:DNA-binding transcription factor activity"/>
    <property type="evidence" value="ECO:0007669"/>
    <property type="project" value="InterPro"/>
</dbReference>
<sequence>MELRHLRYFLAVAEECNFTRAASKLGIGQPPLSQQIKQLEREMGVELFRRTAHGVVLTEAGEAFRIEARTVIDNAHTAVRAAQRAARGETGHLRLGFTGSAAFNPIVPSLIRAFRDRYVRVELTLEEANTTQLLEGLEQRRLDAAFIRPAENLPEGLRVTRVADEAMKVVVPSRHPLAQSRRVTMAALAGEPFVIVPRAAGSTLFDDVYHACRRAGFEPKVGQLAPQMSSMVNLVAAELGIAIVPAAITQVKVHGVRYLDITGDAPRARLGLATRVDETSIVVTNLLKLLG</sequence>
<name>A0A494XSR6_9BURK</name>
<evidence type="ECO:0000256" key="3">
    <source>
        <dbReference type="ARBA" id="ARBA00023125"/>
    </source>
</evidence>
<accession>A0A494XSR6</accession>
<evidence type="ECO:0000313" key="6">
    <source>
        <dbReference type="EMBL" id="RKP51916.1"/>
    </source>
</evidence>
<dbReference type="CDD" id="cd08451">
    <property type="entry name" value="PBP2_BudR"/>
    <property type="match status" value="1"/>
</dbReference>
<protein>
    <submittedName>
        <fullName evidence="6">LysR family transcriptional regulator</fullName>
    </submittedName>
</protein>
<dbReference type="Gene3D" id="1.10.10.10">
    <property type="entry name" value="Winged helix-like DNA-binding domain superfamily/Winged helix DNA-binding domain"/>
    <property type="match status" value="1"/>
</dbReference>
<dbReference type="RefSeq" id="WP_121088319.1">
    <property type="nucleotide sequence ID" value="NZ_RBZU01000008.1"/>
</dbReference>
<dbReference type="GO" id="GO:0003677">
    <property type="term" value="F:DNA binding"/>
    <property type="evidence" value="ECO:0007669"/>
    <property type="project" value="UniProtKB-KW"/>
</dbReference>
<feature type="domain" description="HTH lysR-type" evidence="5">
    <location>
        <begin position="1"/>
        <end position="58"/>
    </location>
</feature>
<dbReference type="SUPFAM" id="SSF46785">
    <property type="entry name" value="Winged helix' DNA-binding domain"/>
    <property type="match status" value="1"/>
</dbReference>
<keyword evidence="4" id="KW-0804">Transcription</keyword>
<dbReference type="AlphaFoldDB" id="A0A494XSR6"/>
<keyword evidence="3" id="KW-0238">DNA-binding</keyword>
<dbReference type="GO" id="GO:0032993">
    <property type="term" value="C:protein-DNA complex"/>
    <property type="evidence" value="ECO:0007669"/>
    <property type="project" value="TreeGrafter"/>
</dbReference>
<dbReference type="InterPro" id="IPR036388">
    <property type="entry name" value="WH-like_DNA-bd_sf"/>
</dbReference>
<evidence type="ECO:0000259" key="5">
    <source>
        <dbReference type="PROSITE" id="PS50931"/>
    </source>
</evidence>
<dbReference type="PRINTS" id="PR00039">
    <property type="entry name" value="HTHLYSR"/>
</dbReference>
<dbReference type="InterPro" id="IPR005119">
    <property type="entry name" value="LysR_subst-bd"/>
</dbReference>
<dbReference type="Proteomes" id="UP000270342">
    <property type="component" value="Unassembled WGS sequence"/>
</dbReference>
<evidence type="ECO:0000256" key="4">
    <source>
        <dbReference type="ARBA" id="ARBA00023163"/>
    </source>
</evidence>
<gene>
    <name evidence="6" type="ORF">D7S86_18410</name>
</gene>
<dbReference type="Pfam" id="PF03466">
    <property type="entry name" value="LysR_substrate"/>
    <property type="match status" value="1"/>
</dbReference>
<keyword evidence="7" id="KW-1185">Reference proteome</keyword>
<dbReference type="OrthoDB" id="5292387at2"/>
<dbReference type="SUPFAM" id="SSF53850">
    <property type="entry name" value="Periplasmic binding protein-like II"/>
    <property type="match status" value="1"/>
</dbReference>
<dbReference type="InterPro" id="IPR037410">
    <property type="entry name" value="BudR_PBP2"/>
</dbReference>
<dbReference type="InterPro" id="IPR036390">
    <property type="entry name" value="WH_DNA-bd_sf"/>
</dbReference>
<dbReference type="InterPro" id="IPR000847">
    <property type="entry name" value="LysR_HTH_N"/>
</dbReference>
<dbReference type="PROSITE" id="PS50931">
    <property type="entry name" value="HTH_LYSR"/>
    <property type="match status" value="1"/>
</dbReference>
<dbReference type="Gene3D" id="3.40.190.10">
    <property type="entry name" value="Periplasmic binding protein-like II"/>
    <property type="match status" value="2"/>
</dbReference>